<organism evidence="1 2">
    <name type="scientific">Stentor coeruleus</name>
    <dbReference type="NCBI Taxonomy" id="5963"/>
    <lineage>
        <taxon>Eukaryota</taxon>
        <taxon>Sar</taxon>
        <taxon>Alveolata</taxon>
        <taxon>Ciliophora</taxon>
        <taxon>Postciliodesmatophora</taxon>
        <taxon>Heterotrichea</taxon>
        <taxon>Heterotrichida</taxon>
        <taxon>Stentoridae</taxon>
        <taxon>Stentor</taxon>
    </lineage>
</organism>
<keyword evidence="2" id="KW-1185">Reference proteome</keyword>
<sequence>MTEIMSGKLNQTLPQIASVKSLNKVARKQKLIKITMENIEMIKRIKQQKSSYNVKHWEKERKKEMNYLQNICEYPYKLKDLKGHSKNSSNHNARLSFALPYLRKSLSEEHIVFKNVFTLDDQKYLVDIHNTAKKYTLKFKHVNGENNFSAMISKKAAMKIMENNESYNILIEKAYAEKMLADAKAG</sequence>
<evidence type="ECO:0000313" key="1">
    <source>
        <dbReference type="EMBL" id="OMJ89510.1"/>
    </source>
</evidence>
<gene>
    <name evidence="1" type="ORF">SteCoe_8306</name>
</gene>
<protein>
    <submittedName>
        <fullName evidence="1">Uncharacterized protein</fullName>
    </submittedName>
</protein>
<name>A0A1R2CKN9_9CILI</name>
<dbReference type="PANTHER" id="PTHR23035">
    <property type="entry name" value="CILIA- AND FLAGELLA-ASSOCIATED PROTEIN 97-RELATED"/>
    <property type="match status" value="1"/>
</dbReference>
<comment type="caution">
    <text evidence="1">The sequence shown here is derived from an EMBL/GenBank/DDBJ whole genome shotgun (WGS) entry which is preliminary data.</text>
</comment>
<dbReference type="OrthoDB" id="313317at2759"/>
<dbReference type="PANTHER" id="PTHR23035:SF2">
    <property type="entry name" value="KIAA1430 HOMOLOGUE"/>
    <property type="match status" value="1"/>
</dbReference>
<dbReference type="Proteomes" id="UP000187209">
    <property type="component" value="Unassembled WGS sequence"/>
</dbReference>
<evidence type="ECO:0000313" key="2">
    <source>
        <dbReference type="Proteomes" id="UP000187209"/>
    </source>
</evidence>
<dbReference type="InterPro" id="IPR038791">
    <property type="entry name" value="Cfap97/Hemingway"/>
</dbReference>
<accession>A0A1R2CKN9</accession>
<proteinExistence type="predicted"/>
<dbReference type="EMBL" id="MPUH01000124">
    <property type="protein sequence ID" value="OMJ89510.1"/>
    <property type="molecule type" value="Genomic_DNA"/>
</dbReference>
<dbReference type="AlphaFoldDB" id="A0A1R2CKN9"/>
<reference evidence="1 2" key="1">
    <citation type="submission" date="2016-11" db="EMBL/GenBank/DDBJ databases">
        <title>The macronuclear genome of Stentor coeruleus: a giant cell with tiny introns.</title>
        <authorList>
            <person name="Slabodnick M."/>
            <person name="Ruby J.G."/>
            <person name="Reiff S.B."/>
            <person name="Swart E.C."/>
            <person name="Gosai S."/>
            <person name="Prabakaran S."/>
            <person name="Witkowska E."/>
            <person name="Larue G.E."/>
            <person name="Fisher S."/>
            <person name="Freeman R.M."/>
            <person name="Gunawardena J."/>
            <person name="Chu W."/>
            <person name="Stover N.A."/>
            <person name="Gregory B.D."/>
            <person name="Nowacki M."/>
            <person name="Derisi J."/>
            <person name="Roy S.W."/>
            <person name="Marshall W.F."/>
            <person name="Sood P."/>
        </authorList>
    </citation>
    <scope>NUCLEOTIDE SEQUENCE [LARGE SCALE GENOMIC DNA]</scope>
    <source>
        <strain evidence="1">WM001</strain>
    </source>
</reference>